<dbReference type="InterPro" id="IPR036909">
    <property type="entry name" value="Cyt_c-like_dom_sf"/>
</dbReference>
<evidence type="ECO:0000313" key="10">
    <source>
        <dbReference type="Proteomes" id="UP000033632"/>
    </source>
</evidence>
<feature type="chain" id="PRO_5002486854" description="Cytochrome c domain-containing protein" evidence="7">
    <location>
        <begin position="28"/>
        <end position="142"/>
    </location>
</feature>
<dbReference type="Proteomes" id="UP000033632">
    <property type="component" value="Unassembled WGS sequence"/>
</dbReference>
<dbReference type="PATRIC" id="fig|443610.3.peg.413"/>
<dbReference type="OrthoDB" id="9805828at2"/>
<keyword evidence="4" id="KW-0249">Electron transport</keyword>
<keyword evidence="7" id="KW-0732">Signal</keyword>
<dbReference type="STRING" id="443610.VE25_11045"/>
<dbReference type="InterPro" id="IPR009056">
    <property type="entry name" value="Cyt_c-like_dom"/>
</dbReference>
<dbReference type="AlphaFoldDB" id="A0A0F5FS70"/>
<evidence type="ECO:0000259" key="8">
    <source>
        <dbReference type="PROSITE" id="PS51007"/>
    </source>
</evidence>
<gene>
    <name evidence="9" type="ORF">VE25_11045</name>
</gene>
<keyword evidence="3 6" id="KW-0479">Metal-binding</keyword>
<proteinExistence type="predicted"/>
<evidence type="ECO:0000313" key="9">
    <source>
        <dbReference type="EMBL" id="KKB11706.1"/>
    </source>
</evidence>
<reference evidence="9 10" key="1">
    <citation type="submission" date="2015-03" db="EMBL/GenBank/DDBJ databases">
        <authorList>
            <person name="Hassan Y.I."/>
            <person name="Lepp D."/>
            <person name="Li X.-Z."/>
            <person name="Zhou T."/>
        </authorList>
    </citation>
    <scope>NUCLEOTIDE SEQUENCE [LARGE SCALE GENOMIC DNA]</scope>
    <source>
        <strain evidence="9 10">BD-c194</strain>
    </source>
</reference>
<protein>
    <recommendedName>
        <fullName evidence="8">Cytochrome c domain-containing protein</fullName>
    </recommendedName>
</protein>
<accession>A0A0F5FS70</accession>
<evidence type="ECO:0000256" key="3">
    <source>
        <dbReference type="ARBA" id="ARBA00022723"/>
    </source>
</evidence>
<evidence type="ECO:0000256" key="4">
    <source>
        <dbReference type="ARBA" id="ARBA00022982"/>
    </source>
</evidence>
<evidence type="ECO:0000256" key="7">
    <source>
        <dbReference type="SAM" id="SignalP"/>
    </source>
</evidence>
<dbReference type="InterPro" id="IPR002327">
    <property type="entry name" value="Cyt_c_1A/1B"/>
</dbReference>
<dbReference type="GO" id="GO:0046872">
    <property type="term" value="F:metal ion binding"/>
    <property type="evidence" value="ECO:0007669"/>
    <property type="project" value="UniProtKB-KW"/>
</dbReference>
<evidence type="ECO:0000256" key="2">
    <source>
        <dbReference type="ARBA" id="ARBA00022617"/>
    </source>
</evidence>
<sequence length="142" mass="14820">MQAAALRRAFYAASLALAVLVPASASAQEPTGDPAAGETVFRKCMACHRVGPDARNAAGPELNGIIGRQAGSLADFNYSPAMKDSGITWDAESLSAFLEAPRQFVQGTRMAFAGLPDAQERANVVAYLSQFDAEGNTTAPAQ</sequence>
<dbReference type="PROSITE" id="PS51007">
    <property type="entry name" value="CYTC"/>
    <property type="match status" value="1"/>
</dbReference>
<dbReference type="PRINTS" id="PR00604">
    <property type="entry name" value="CYTCHRMECIAB"/>
</dbReference>
<dbReference type="Gene3D" id="1.10.760.10">
    <property type="entry name" value="Cytochrome c-like domain"/>
    <property type="match status" value="1"/>
</dbReference>
<keyword evidence="10" id="KW-1185">Reference proteome</keyword>
<evidence type="ECO:0000256" key="6">
    <source>
        <dbReference type="PROSITE-ProRule" id="PRU00433"/>
    </source>
</evidence>
<feature type="domain" description="Cytochrome c" evidence="8">
    <location>
        <begin position="32"/>
        <end position="132"/>
    </location>
</feature>
<dbReference type="RefSeq" id="WP_046108673.1">
    <property type="nucleotide sequence ID" value="NZ_JZEX01000108.1"/>
</dbReference>
<dbReference type="Pfam" id="PF00034">
    <property type="entry name" value="Cytochrom_C"/>
    <property type="match status" value="1"/>
</dbReference>
<evidence type="ECO:0000256" key="1">
    <source>
        <dbReference type="ARBA" id="ARBA00022448"/>
    </source>
</evidence>
<dbReference type="GO" id="GO:0020037">
    <property type="term" value="F:heme binding"/>
    <property type="evidence" value="ECO:0007669"/>
    <property type="project" value="InterPro"/>
</dbReference>
<keyword evidence="5 6" id="KW-0408">Iron</keyword>
<organism evidence="9 10">
    <name type="scientific">Devosia geojensis</name>
    <dbReference type="NCBI Taxonomy" id="443610"/>
    <lineage>
        <taxon>Bacteria</taxon>
        <taxon>Pseudomonadati</taxon>
        <taxon>Pseudomonadota</taxon>
        <taxon>Alphaproteobacteria</taxon>
        <taxon>Hyphomicrobiales</taxon>
        <taxon>Devosiaceae</taxon>
        <taxon>Devosia</taxon>
    </lineage>
</organism>
<dbReference type="PANTHER" id="PTHR11961">
    <property type="entry name" value="CYTOCHROME C"/>
    <property type="match status" value="1"/>
</dbReference>
<evidence type="ECO:0000256" key="5">
    <source>
        <dbReference type="ARBA" id="ARBA00023004"/>
    </source>
</evidence>
<name>A0A0F5FS70_9HYPH</name>
<dbReference type="EMBL" id="JZEX01000108">
    <property type="protein sequence ID" value="KKB11706.1"/>
    <property type="molecule type" value="Genomic_DNA"/>
</dbReference>
<dbReference type="GO" id="GO:0009055">
    <property type="term" value="F:electron transfer activity"/>
    <property type="evidence" value="ECO:0007669"/>
    <property type="project" value="InterPro"/>
</dbReference>
<feature type="signal peptide" evidence="7">
    <location>
        <begin position="1"/>
        <end position="27"/>
    </location>
</feature>
<dbReference type="SUPFAM" id="SSF46626">
    <property type="entry name" value="Cytochrome c"/>
    <property type="match status" value="1"/>
</dbReference>
<keyword evidence="2 6" id="KW-0349">Heme</keyword>
<keyword evidence="1" id="KW-0813">Transport</keyword>
<comment type="caution">
    <text evidence="9">The sequence shown here is derived from an EMBL/GenBank/DDBJ whole genome shotgun (WGS) entry which is preliminary data.</text>
</comment>